<dbReference type="InterPro" id="IPR055301">
    <property type="entry name" value="Lea14-like_2"/>
</dbReference>
<evidence type="ECO:0000313" key="4">
    <source>
        <dbReference type="Proteomes" id="UP001179952"/>
    </source>
</evidence>
<evidence type="ECO:0000313" key="3">
    <source>
        <dbReference type="EMBL" id="KAK1264932.1"/>
    </source>
</evidence>
<name>A0AAV9ALI9_ACOGR</name>
<gene>
    <name evidence="3" type="ORF">QJS04_geneDACA016954</name>
</gene>
<dbReference type="Proteomes" id="UP001179952">
    <property type="component" value="Unassembled WGS sequence"/>
</dbReference>
<dbReference type="SUPFAM" id="SSF117070">
    <property type="entry name" value="LEA14-like"/>
    <property type="match status" value="1"/>
</dbReference>
<keyword evidence="4" id="KW-1185">Reference proteome</keyword>
<dbReference type="AlphaFoldDB" id="A0AAV9ALI9"/>
<dbReference type="Pfam" id="PF03168">
    <property type="entry name" value="LEA_2"/>
    <property type="match status" value="1"/>
</dbReference>
<feature type="transmembrane region" description="Helical" evidence="1">
    <location>
        <begin position="21"/>
        <end position="45"/>
    </location>
</feature>
<dbReference type="Gene3D" id="2.60.40.1820">
    <property type="match status" value="1"/>
</dbReference>
<reference evidence="3" key="1">
    <citation type="journal article" date="2023" name="Nat. Commun.">
        <title>Diploid and tetraploid genomes of Acorus and the evolution of monocots.</title>
        <authorList>
            <person name="Ma L."/>
            <person name="Liu K.W."/>
            <person name="Li Z."/>
            <person name="Hsiao Y.Y."/>
            <person name="Qi Y."/>
            <person name="Fu T."/>
            <person name="Tang G.D."/>
            <person name="Zhang D."/>
            <person name="Sun W.H."/>
            <person name="Liu D.K."/>
            <person name="Li Y."/>
            <person name="Chen G.Z."/>
            <person name="Liu X.D."/>
            <person name="Liao X.Y."/>
            <person name="Jiang Y.T."/>
            <person name="Yu X."/>
            <person name="Hao Y."/>
            <person name="Huang J."/>
            <person name="Zhao X.W."/>
            <person name="Ke S."/>
            <person name="Chen Y.Y."/>
            <person name="Wu W.L."/>
            <person name="Hsu J.L."/>
            <person name="Lin Y.F."/>
            <person name="Huang M.D."/>
            <person name="Li C.Y."/>
            <person name="Huang L."/>
            <person name="Wang Z.W."/>
            <person name="Zhao X."/>
            <person name="Zhong W.Y."/>
            <person name="Peng D.H."/>
            <person name="Ahmad S."/>
            <person name="Lan S."/>
            <person name="Zhang J.S."/>
            <person name="Tsai W.C."/>
            <person name="Van de Peer Y."/>
            <person name="Liu Z.J."/>
        </authorList>
    </citation>
    <scope>NUCLEOTIDE SEQUENCE</scope>
    <source>
        <strain evidence="3">SCP</strain>
    </source>
</reference>
<keyword evidence="1" id="KW-0472">Membrane</keyword>
<dbReference type="PANTHER" id="PTHR31852">
    <property type="entry name" value="LATE EMBRYOGENESIS ABUNDANT (LEA) HYDROXYPROLINE-RICH GLYCOPROTEIN FAMILY"/>
    <property type="match status" value="1"/>
</dbReference>
<evidence type="ECO:0000259" key="2">
    <source>
        <dbReference type="Pfam" id="PF03168"/>
    </source>
</evidence>
<keyword evidence="1" id="KW-1133">Transmembrane helix</keyword>
<dbReference type="EMBL" id="JAUJYN010000008">
    <property type="protein sequence ID" value="KAK1264932.1"/>
    <property type="molecule type" value="Genomic_DNA"/>
</dbReference>
<evidence type="ECO:0000256" key="1">
    <source>
        <dbReference type="SAM" id="Phobius"/>
    </source>
</evidence>
<sequence>MDSETKRPIKPHNNKNNKKKKLCLCLSISIFLIFLLFLILGLILLKPHQAITTVKSVTLGGLRVGLDVPRLTVDLNVTLHLVVSVKNPNRAGFRYGEGSAEMYYRGMVVGVADIPAGEIGPMKTAETRVDVTVFADRLISDSKVYSDVRAGEVPLKTSTRIAGRVTLLGVFKHHMVSYTYCDVVVDVRNQTVGSSVCTYKTKF</sequence>
<comment type="caution">
    <text evidence="3">The sequence shown here is derived from an EMBL/GenBank/DDBJ whole genome shotgun (WGS) entry which is preliminary data.</text>
</comment>
<accession>A0AAV9ALI9</accession>
<proteinExistence type="predicted"/>
<reference evidence="3" key="2">
    <citation type="submission" date="2023-06" db="EMBL/GenBank/DDBJ databases">
        <authorList>
            <person name="Ma L."/>
            <person name="Liu K.-W."/>
            <person name="Li Z."/>
            <person name="Hsiao Y.-Y."/>
            <person name="Qi Y."/>
            <person name="Fu T."/>
            <person name="Tang G."/>
            <person name="Zhang D."/>
            <person name="Sun W.-H."/>
            <person name="Liu D.-K."/>
            <person name="Li Y."/>
            <person name="Chen G.-Z."/>
            <person name="Liu X.-D."/>
            <person name="Liao X.-Y."/>
            <person name="Jiang Y.-T."/>
            <person name="Yu X."/>
            <person name="Hao Y."/>
            <person name="Huang J."/>
            <person name="Zhao X.-W."/>
            <person name="Ke S."/>
            <person name="Chen Y.-Y."/>
            <person name="Wu W.-L."/>
            <person name="Hsu J.-L."/>
            <person name="Lin Y.-F."/>
            <person name="Huang M.-D."/>
            <person name="Li C.-Y."/>
            <person name="Huang L."/>
            <person name="Wang Z.-W."/>
            <person name="Zhao X."/>
            <person name="Zhong W.-Y."/>
            <person name="Peng D.-H."/>
            <person name="Ahmad S."/>
            <person name="Lan S."/>
            <person name="Zhang J.-S."/>
            <person name="Tsai W.-C."/>
            <person name="Van De Peer Y."/>
            <person name="Liu Z.-J."/>
        </authorList>
    </citation>
    <scope>NUCLEOTIDE SEQUENCE</scope>
    <source>
        <strain evidence="3">SCP</strain>
        <tissue evidence="3">Leaves</tissue>
    </source>
</reference>
<organism evidence="3 4">
    <name type="scientific">Acorus gramineus</name>
    <name type="common">Dwarf sweet flag</name>
    <dbReference type="NCBI Taxonomy" id="55184"/>
    <lineage>
        <taxon>Eukaryota</taxon>
        <taxon>Viridiplantae</taxon>
        <taxon>Streptophyta</taxon>
        <taxon>Embryophyta</taxon>
        <taxon>Tracheophyta</taxon>
        <taxon>Spermatophyta</taxon>
        <taxon>Magnoliopsida</taxon>
        <taxon>Liliopsida</taxon>
        <taxon>Acoraceae</taxon>
        <taxon>Acorus</taxon>
    </lineage>
</organism>
<feature type="domain" description="Late embryogenesis abundant protein LEA-2 subgroup" evidence="2">
    <location>
        <begin position="83"/>
        <end position="174"/>
    </location>
</feature>
<protein>
    <recommendedName>
        <fullName evidence="2">Late embryogenesis abundant protein LEA-2 subgroup domain-containing protein</fullName>
    </recommendedName>
</protein>
<dbReference type="InterPro" id="IPR004864">
    <property type="entry name" value="LEA_2"/>
</dbReference>
<keyword evidence="1" id="KW-0812">Transmembrane</keyword>